<dbReference type="Proteomes" id="UP000044841">
    <property type="component" value="Unassembled WGS sequence"/>
</dbReference>
<evidence type="ECO:0000313" key="1">
    <source>
        <dbReference type="EMBL" id="CUA69179.1"/>
    </source>
</evidence>
<accession>A0A0K6FT46</accession>
<evidence type="ECO:0000313" key="2">
    <source>
        <dbReference type="Proteomes" id="UP000044841"/>
    </source>
</evidence>
<organism evidence="1 2">
    <name type="scientific">Rhizoctonia solani</name>
    <dbReference type="NCBI Taxonomy" id="456999"/>
    <lineage>
        <taxon>Eukaryota</taxon>
        <taxon>Fungi</taxon>
        <taxon>Dikarya</taxon>
        <taxon>Basidiomycota</taxon>
        <taxon>Agaricomycotina</taxon>
        <taxon>Agaricomycetes</taxon>
        <taxon>Cantharellales</taxon>
        <taxon>Ceratobasidiaceae</taxon>
        <taxon>Rhizoctonia</taxon>
    </lineage>
</organism>
<gene>
    <name evidence="1" type="ORF">RSOLAG22IIIB_08306</name>
</gene>
<dbReference type="AlphaFoldDB" id="A0A0K6FT46"/>
<keyword evidence="2" id="KW-1185">Reference proteome</keyword>
<reference evidence="1 2" key="1">
    <citation type="submission" date="2015-07" db="EMBL/GenBank/DDBJ databases">
        <authorList>
            <person name="Noorani M."/>
        </authorList>
    </citation>
    <scope>NUCLEOTIDE SEQUENCE [LARGE SCALE GENOMIC DNA]</scope>
    <source>
        <strain evidence="1">BBA 69670</strain>
    </source>
</reference>
<name>A0A0K6FT46_9AGAM</name>
<proteinExistence type="predicted"/>
<protein>
    <submittedName>
        <fullName evidence="1">Uncharacterized protein</fullName>
    </submittedName>
</protein>
<dbReference type="EMBL" id="CYGV01000669">
    <property type="protein sequence ID" value="CUA69179.1"/>
    <property type="molecule type" value="Genomic_DNA"/>
</dbReference>
<sequence length="170" mass="19116">MKMSRRWASQTTDHQPSIIMPPQQFLVRLQDGINGGFLNAAPNAIHQLTRSSDTPGNLFIESMVRPEGDQDLKSHPPKDLPIGDSSHESNALVEELHSILKTIPTEKPPGSEDIYGLNISIMWMSDDLEWVNTAPQDCMWGESEVKPTEEQKARFKRAVDIVNELAKLEK</sequence>